<dbReference type="Proteomes" id="UP000654075">
    <property type="component" value="Unassembled WGS sequence"/>
</dbReference>
<keyword evidence="2" id="KW-1185">Reference proteome</keyword>
<feature type="non-terminal residue" evidence="1">
    <location>
        <position position="115"/>
    </location>
</feature>
<proteinExistence type="predicted"/>
<evidence type="ECO:0000313" key="2">
    <source>
        <dbReference type="Proteomes" id="UP000654075"/>
    </source>
</evidence>
<gene>
    <name evidence="1" type="ORF">PGLA1383_LOCUS11520</name>
</gene>
<dbReference type="AlphaFoldDB" id="A0A813DXY5"/>
<feature type="non-terminal residue" evidence="1">
    <location>
        <position position="1"/>
    </location>
</feature>
<protein>
    <submittedName>
        <fullName evidence="1">Uncharacterized protein</fullName>
    </submittedName>
</protein>
<reference evidence="1" key="1">
    <citation type="submission" date="2021-02" db="EMBL/GenBank/DDBJ databases">
        <authorList>
            <person name="Dougan E. K."/>
            <person name="Rhodes N."/>
            <person name="Thang M."/>
            <person name="Chan C."/>
        </authorList>
    </citation>
    <scope>NUCLEOTIDE SEQUENCE</scope>
</reference>
<sequence length="115" mass="11548">PPPLCQRLLLGAEALTDSQVLGELLPREDQSSGDAEAVASGAPTGPWPGYGGAGVAAAAPQLLSMLLVVSLEDAQRCLAAGSASVRQEALAAMATLAPKHSRGACAAVCKLLEDE</sequence>
<name>A0A813DXY5_POLGL</name>
<comment type="caution">
    <text evidence="1">The sequence shown here is derived from an EMBL/GenBank/DDBJ whole genome shotgun (WGS) entry which is preliminary data.</text>
</comment>
<evidence type="ECO:0000313" key="1">
    <source>
        <dbReference type="EMBL" id="CAE8592904.1"/>
    </source>
</evidence>
<organism evidence="1 2">
    <name type="scientific">Polarella glacialis</name>
    <name type="common">Dinoflagellate</name>
    <dbReference type="NCBI Taxonomy" id="89957"/>
    <lineage>
        <taxon>Eukaryota</taxon>
        <taxon>Sar</taxon>
        <taxon>Alveolata</taxon>
        <taxon>Dinophyceae</taxon>
        <taxon>Suessiales</taxon>
        <taxon>Suessiaceae</taxon>
        <taxon>Polarella</taxon>
    </lineage>
</organism>
<dbReference type="EMBL" id="CAJNNV010005973">
    <property type="protein sequence ID" value="CAE8592904.1"/>
    <property type="molecule type" value="Genomic_DNA"/>
</dbReference>
<accession>A0A813DXY5</accession>